<dbReference type="RefSeq" id="XP_024085280.1">
    <property type="nucleotide sequence ID" value="XM_024229512.1"/>
</dbReference>
<dbReference type="KEGG" id="clec:106664687"/>
<feature type="chain" id="PRO_5035222675" evidence="1">
    <location>
        <begin position="20"/>
        <end position="307"/>
    </location>
</feature>
<reference evidence="2" key="1">
    <citation type="submission" date="2022-01" db="UniProtKB">
        <authorList>
            <consortium name="EnsemblMetazoa"/>
        </authorList>
    </citation>
    <scope>IDENTIFICATION</scope>
</reference>
<dbReference type="EnsemblMetazoa" id="XM_024229512.1">
    <property type="protein sequence ID" value="XP_024085280.1"/>
    <property type="gene ID" value="LOC106664687"/>
</dbReference>
<organism evidence="2 3">
    <name type="scientific">Cimex lectularius</name>
    <name type="common">Bed bug</name>
    <name type="synonym">Acanthia lectularia</name>
    <dbReference type="NCBI Taxonomy" id="79782"/>
    <lineage>
        <taxon>Eukaryota</taxon>
        <taxon>Metazoa</taxon>
        <taxon>Ecdysozoa</taxon>
        <taxon>Arthropoda</taxon>
        <taxon>Hexapoda</taxon>
        <taxon>Insecta</taxon>
        <taxon>Pterygota</taxon>
        <taxon>Neoptera</taxon>
        <taxon>Paraneoptera</taxon>
        <taxon>Hemiptera</taxon>
        <taxon>Heteroptera</taxon>
        <taxon>Panheteroptera</taxon>
        <taxon>Cimicomorpha</taxon>
        <taxon>Cimicidae</taxon>
        <taxon>Cimex</taxon>
    </lineage>
</organism>
<keyword evidence="3" id="KW-1185">Reference proteome</keyword>
<feature type="signal peptide" evidence="1">
    <location>
        <begin position="1"/>
        <end position="19"/>
    </location>
</feature>
<evidence type="ECO:0000256" key="1">
    <source>
        <dbReference type="SAM" id="SignalP"/>
    </source>
</evidence>
<dbReference type="GeneID" id="106664687"/>
<sequence length="307" mass="34624">MKLFLFITWMIQHLIVTAGENTTESDFLVNLNSLNIKEELGHVPEPESDNEESIHGIRNRYFRVQRALEAILKRPIHGSRPLAINPGALIKDTTFRQVENVITTPPKLLNKTEPTEPTKKIRAHTTVRPYSMLTMLSRRVATILKKISTKAYSENITSTTVNNFGATITTKKPNTTTPYVSNTTTKVTTEKISSASTQRKDSTVKILKSTTHKESIAPTATTHTDETTTTTTTTTTMKPISSEYHTATTNRLSSTEQIPTALIQPEDIIINLLFVVDLSRVINLQLRACVYILKMDVFYRMKKEKFL</sequence>
<evidence type="ECO:0000313" key="3">
    <source>
        <dbReference type="Proteomes" id="UP000494040"/>
    </source>
</evidence>
<protein>
    <submittedName>
        <fullName evidence="2">Uncharacterized protein</fullName>
    </submittedName>
</protein>
<name>A0A8I6SP85_CIMLE</name>
<dbReference type="AlphaFoldDB" id="A0A8I6SP85"/>
<accession>A0A8I6SP85</accession>
<keyword evidence="1" id="KW-0732">Signal</keyword>
<dbReference type="Proteomes" id="UP000494040">
    <property type="component" value="Unassembled WGS sequence"/>
</dbReference>
<evidence type="ECO:0000313" key="2">
    <source>
        <dbReference type="EnsemblMetazoa" id="XP_024085280.1"/>
    </source>
</evidence>
<proteinExistence type="predicted"/>